<feature type="domain" description="HD" evidence="3">
    <location>
        <begin position="165"/>
        <end position="285"/>
    </location>
</feature>
<dbReference type="RefSeq" id="WP_209459838.1">
    <property type="nucleotide sequence ID" value="NZ_JAGGKC010000017.1"/>
</dbReference>
<dbReference type="Pfam" id="PF01966">
    <property type="entry name" value="HD"/>
    <property type="match status" value="1"/>
</dbReference>
<evidence type="ECO:0000259" key="3">
    <source>
        <dbReference type="Pfam" id="PF01966"/>
    </source>
</evidence>
<keyword evidence="5" id="KW-1185">Reference proteome</keyword>
<sequence length="325" mass="37471">MEQSIRKIRDFETGDRLDCYFIIKRVDLKTTNSNDKKYLDFIFGDVTGEISGKLWDVPYDQEDFFKAGMLIKARGTVTSYQNSLQFKVDRIRTVDAKDNVDPRDFVVAAPLDPDFMYSEIEGFAKGMANTHIRSLVLRIMEENKEKLMYYPAAKRNHHSIRSGLLYHVLTMLRLGMKISQIYEEINTDLLYAGIILHDMEKLNEMDSTELGIVSEYTVEGTLLGHITQGVKNIERVAMELGTPKEISMILEHMVLSHHYEPDFGSPVKPMILEAEILHHIDMIDARVFDITNATKDIEGGTFTDNIWSLDRRRMYKPLFEGSVKK</sequence>
<evidence type="ECO:0000313" key="5">
    <source>
        <dbReference type="Proteomes" id="UP001519271"/>
    </source>
</evidence>
<evidence type="ECO:0000259" key="2">
    <source>
        <dbReference type="Pfam" id="PF01336"/>
    </source>
</evidence>
<dbReference type="CDD" id="cd00077">
    <property type="entry name" value="HDc"/>
    <property type="match status" value="1"/>
</dbReference>
<dbReference type="InterPro" id="IPR012340">
    <property type="entry name" value="NA-bd_OB-fold"/>
</dbReference>
<evidence type="ECO:0000313" key="4">
    <source>
        <dbReference type="EMBL" id="MBP1919643.1"/>
    </source>
</evidence>
<protein>
    <submittedName>
        <fullName evidence="4">3'-5' exoribonuclease</fullName>
        <ecNumber evidence="4">3.1.-.-</ecNumber>
    </submittedName>
</protein>
<dbReference type="CDD" id="cd04492">
    <property type="entry name" value="YhaM_OBF_like"/>
    <property type="match status" value="1"/>
</dbReference>
<dbReference type="InterPro" id="IPR050798">
    <property type="entry name" value="YhaM_exoribonuc/phosphodiest"/>
</dbReference>
<comment type="caution">
    <text evidence="4">The sequence shown here is derived from an EMBL/GenBank/DDBJ whole genome shotgun (WGS) entry which is preliminary data.</text>
</comment>
<dbReference type="Gene3D" id="2.40.50.140">
    <property type="entry name" value="Nucleic acid-binding proteins"/>
    <property type="match status" value="1"/>
</dbReference>
<keyword evidence="1 4" id="KW-0378">Hydrolase</keyword>
<dbReference type="GO" id="GO:0016787">
    <property type="term" value="F:hydrolase activity"/>
    <property type="evidence" value="ECO:0007669"/>
    <property type="project" value="UniProtKB-KW"/>
</dbReference>
<accession>A0ABS4G522</accession>
<reference evidence="4 5" key="1">
    <citation type="submission" date="2021-03" db="EMBL/GenBank/DDBJ databases">
        <title>Genomic Encyclopedia of Type Strains, Phase IV (KMG-IV): sequencing the most valuable type-strain genomes for metagenomic binning, comparative biology and taxonomic classification.</title>
        <authorList>
            <person name="Goeker M."/>
        </authorList>
    </citation>
    <scope>NUCLEOTIDE SEQUENCE [LARGE SCALE GENOMIC DNA]</scope>
    <source>
        <strain evidence="4 5">DSM 6139</strain>
    </source>
</reference>
<dbReference type="PANTHER" id="PTHR37294:SF1">
    <property type="entry name" value="3'-5' EXORIBONUCLEASE YHAM"/>
    <property type="match status" value="1"/>
</dbReference>
<evidence type="ECO:0000256" key="1">
    <source>
        <dbReference type="ARBA" id="ARBA00022801"/>
    </source>
</evidence>
<dbReference type="InterPro" id="IPR004365">
    <property type="entry name" value="NA-bd_OB_tRNA"/>
</dbReference>
<dbReference type="Proteomes" id="UP001519271">
    <property type="component" value="Unassembled WGS sequence"/>
</dbReference>
<dbReference type="Gene3D" id="1.10.3210.10">
    <property type="entry name" value="Hypothetical protein af1432"/>
    <property type="match status" value="1"/>
</dbReference>
<feature type="domain" description="OB" evidence="2">
    <location>
        <begin position="30"/>
        <end position="93"/>
    </location>
</feature>
<dbReference type="InterPro" id="IPR003607">
    <property type="entry name" value="HD/PDEase_dom"/>
</dbReference>
<dbReference type="SUPFAM" id="SSF109604">
    <property type="entry name" value="HD-domain/PDEase-like"/>
    <property type="match status" value="1"/>
</dbReference>
<dbReference type="PANTHER" id="PTHR37294">
    <property type="entry name" value="3'-5' EXORIBONUCLEASE YHAM"/>
    <property type="match status" value="1"/>
</dbReference>
<organism evidence="4 5">
    <name type="scientific">Youngiibacter multivorans</name>
    <dbReference type="NCBI Taxonomy" id="937251"/>
    <lineage>
        <taxon>Bacteria</taxon>
        <taxon>Bacillati</taxon>
        <taxon>Bacillota</taxon>
        <taxon>Clostridia</taxon>
        <taxon>Eubacteriales</taxon>
        <taxon>Clostridiaceae</taxon>
        <taxon>Youngiibacter</taxon>
    </lineage>
</organism>
<dbReference type="InterPro" id="IPR006674">
    <property type="entry name" value="HD_domain"/>
</dbReference>
<dbReference type="Pfam" id="PF01336">
    <property type="entry name" value="tRNA_anti-codon"/>
    <property type="match status" value="1"/>
</dbReference>
<dbReference type="SUPFAM" id="SSF50249">
    <property type="entry name" value="Nucleic acid-binding proteins"/>
    <property type="match status" value="1"/>
</dbReference>
<dbReference type="EC" id="3.1.-.-" evidence="4"/>
<dbReference type="EMBL" id="JAGGKC010000017">
    <property type="protein sequence ID" value="MBP1919643.1"/>
    <property type="molecule type" value="Genomic_DNA"/>
</dbReference>
<proteinExistence type="predicted"/>
<name>A0ABS4G522_9CLOT</name>
<gene>
    <name evidence="4" type="ORF">J2Z34_002133</name>
</gene>